<evidence type="ECO:0000256" key="1">
    <source>
        <dbReference type="ARBA" id="ARBA00004651"/>
    </source>
</evidence>
<dbReference type="PANTHER" id="PTHR43124:SF3">
    <property type="entry name" value="CHLORAMPHENICOL EFFLUX PUMP RV0191"/>
    <property type="match status" value="1"/>
</dbReference>
<dbReference type="InterPro" id="IPR036259">
    <property type="entry name" value="MFS_trans_sf"/>
</dbReference>
<feature type="domain" description="Major facilitator superfamily (MFS) profile" evidence="7">
    <location>
        <begin position="1"/>
        <end position="389"/>
    </location>
</feature>
<dbReference type="InterPro" id="IPR020846">
    <property type="entry name" value="MFS_dom"/>
</dbReference>
<feature type="transmembrane region" description="Helical" evidence="6">
    <location>
        <begin position="198"/>
        <end position="220"/>
    </location>
</feature>
<dbReference type="RefSeq" id="WP_021097775.1">
    <property type="nucleotide sequence ID" value="NZ_KE557320.1"/>
</dbReference>
<dbReference type="GO" id="GO:0022857">
    <property type="term" value="F:transmembrane transporter activity"/>
    <property type="evidence" value="ECO:0007669"/>
    <property type="project" value="InterPro"/>
</dbReference>
<keyword evidence="2" id="KW-1003">Cell membrane</keyword>
<sequence length="390" mass="39517">MQAGIAGLVVAYVLSQFFRAFLAVLAPVLQADLGASPGDLALASGLWFLGFAAMQIPVGEALDRIGPRWTASVLLGLGGGGGAALFAAAAAPWHVALAMTLIGIGCSPVLMASYLIFARSFSPAVFATLAGAIVGLGSLGNLLSAAPLAALVEAVGWRAALLGLAVATAGVAVLLLAVVRDPAVPPAPQGRQGSVLDLMRIGALWPVLLMMLAGYGPVAALRGLWAGPFAADLHGAGPRAIGWVTLAMGLAMVAGNFAYGAADRLFASRKGPVLAGNLLVLLALLLLAWAPRMDLWAAAALLAIAGFFGSSFPLIMAHGRAFVPAHLTGRGVTLINMFAIGGAGILQMLSRSVHATGSTPEAAYRALFLFLSATVAGGLLAYLAARDRLD</sequence>
<feature type="transmembrane region" description="Helical" evidence="6">
    <location>
        <begin position="362"/>
        <end position="385"/>
    </location>
</feature>
<dbReference type="STRING" id="1123069.ruthe_01687"/>
<dbReference type="GO" id="GO:0005886">
    <property type="term" value="C:plasma membrane"/>
    <property type="evidence" value="ECO:0007669"/>
    <property type="project" value="UniProtKB-SubCell"/>
</dbReference>
<feature type="transmembrane region" description="Helical" evidence="6">
    <location>
        <begin position="240"/>
        <end position="259"/>
    </location>
</feature>
<dbReference type="HOGENOM" id="CLU_001265_62_0_5"/>
<reference evidence="8 9" key="1">
    <citation type="journal article" date="2013" name="Stand. Genomic Sci.">
        <title>Genome sequence of the reddish-pigmented Rubellimicrobium thermophilum type strain (DSM 16684(T)), a member of the Roseobacter clade.</title>
        <authorList>
            <person name="Fiebig A."/>
            <person name="Riedel T."/>
            <person name="Gronow S."/>
            <person name="Petersen J."/>
            <person name="Klenk H.P."/>
            <person name="Goker M."/>
        </authorList>
    </citation>
    <scope>NUCLEOTIDE SEQUENCE [LARGE SCALE GENOMIC DNA]</scope>
    <source>
        <strain evidence="8 9">DSM 16684</strain>
    </source>
</reference>
<feature type="transmembrane region" description="Helical" evidence="6">
    <location>
        <begin position="155"/>
        <end position="178"/>
    </location>
</feature>
<keyword evidence="9" id="KW-1185">Reference proteome</keyword>
<feature type="transmembrane region" description="Helical" evidence="6">
    <location>
        <begin position="124"/>
        <end position="143"/>
    </location>
</feature>
<protein>
    <submittedName>
        <fullName evidence="8">Arabinose efflux permease</fullName>
    </submittedName>
</protein>
<feature type="transmembrane region" description="Helical" evidence="6">
    <location>
        <begin position="295"/>
        <end position="315"/>
    </location>
</feature>
<evidence type="ECO:0000256" key="4">
    <source>
        <dbReference type="ARBA" id="ARBA00022989"/>
    </source>
</evidence>
<organism evidence="8 9">
    <name type="scientific">Rubellimicrobium thermophilum DSM 16684</name>
    <dbReference type="NCBI Taxonomy" id="1123069"/>
    <lineage>
        <taxon>Bacteria</taxon>
        <taxon>Pseudomonadati</taxon>
        <taxon>Pseudomonadota</taxon>
        <taxon>Alphaproteobacteria</taxon>
        <taxon>Rhodobacterales</taxon>
        <taxon>Roseobacteraceae</taxon>
        <taxon>Rubellimicrobium</taxon>
    </lineage>
</organism>
<keyword evidence="5 6" id="KW-0472">Membrane</keyword>
<feature type="transmembrane region" description="Helical" evidence="6">
    <location>
        <begin position="271"/>
        <end position="289"/>
    </location>
</feature>
<feature type="transmembrane region" description="Helical" evidence="6">
    <location>
        <begin position="40"/>
        <end position="59"/>
    </location>
</feature>
<keyword evidence="4 6" id="KW-1133">Transmembrane helix</keyword>
<keyword evidence="3 6" id="KW-0812">Transmembrane</keyword>
<dbReference type="PANTHER" id="PTHR43124">
    <property type="entry name" value="PURINE EFFLUX PUMP PBUE"/>
    <property type="match status" value="1"/>
</dbReference>
<dbReference type="EMBL" id="AOLV01000013">
    <property type="protein sequence ID" value="EPX85758.1"/>
    <property type="molecule type" value="Genomic_DNA"/>
</dbReference>
<comment type="caution">
    <text evidence="8">The sequence shown here is derived from an EMBL/GenBank/DDBJ whole genome shotgun (WGS) entry which is preliminary data.</text>
</comment>
<evidence type="ECO:0000256" key="5">
    <source>
        <dbReference type="ARBA" id="ARBA00023136"/>
    </source>
</evidence>
<accession>S9R1D2</accession>
<evidence type="ECO:0000256" key="3">
    <source>
        <dbReference type="ARBA" id="ARBA00022692"/>
    </source>
</evidence>
<dbReference type="InterPro" id="IPR050189">
    <property type="entry name" value="MFS_Efflux_Transporters"/>
</dbReference>
<comment type="subcellular location">
    <subcellularLocation>
        <location evidence="1">Cell membrane</location>
        <topology evidence="1">Multi-pass membrane protein</topology>
    </subcellularLocation>
</comment>
<dbReference type="PATRIC" id="fig|1123069.3.peg.1656"/>
<feature type="transmembrane region" description="Helical" evidence="6">
    <location>
        <begin position="327"/>
        <end position="350"/>
    </location>
</feature>
<gene>
    <name evidence="8" type="ORF">ruthe_01687</name>
</gene>
<dbReference type="SUPFAM" id="SSF103473">
    <property type="entry name" value="MFS general substrate transporter"/>
    <property type="match status" value="1"/>
</dbReference>
<evidence type="ECO:0000256" key="6">
    <source>
        <dbReference type="SAM" id="Phobius"/>
    </source>
</evidence>
<dbReference type="Gene3D" id="1.20.1250.20">
    <property type="entry name" value="MFS general substrate transporter like domains"/>
    <property type="match status" value="2"/>
</dbReference>
<evidence type="ECO:0000313" key="8">
    <source>
        <dbReference type="EMBL" id="EPX85758.1"/>
    </source>
</evidence>
<feature type="transmembrane region" description="Helical" evidence="6">
    <location>
        <begin position="71"/>
        <end position="91"/>
    </location>
</feature>
<dbReference type="Proteomes" id="UP000015346">
    <property type="component" value="Unassembled WGS sequence"/>
</dbReference>
<dbReference type="InterPro" id="IPR011701">
    <property type="entry name" value="MFS"/>
</dbReference>
<evidence type="ECO:0000256" key="2">
    <source>
        <dbReference type="ARBA" id="ARBA00022475"/>
    </source>
</evidence>
<evidence type="ECO:0000313" key="9">
    <source>
        <dbReference type="Proteomes" id="UP000015346"/>
    </source>
</evidence>
<proteinExistence type="predicted"/>
<evidence type="ECO:0000259" key="7">
    <source>
        <dbReference type="PROSITE" id="PS50850"/>
    </source>
</evidence>
<dbReference type="Pfam" id="PF07690">
    <property type="entry name" value="MFS_1"/>
    <property type="match status" value="1"/>
</dbReference>
<dbReference type="AlphaFoldDB" id="S9R1D2"/>
<dbReference type="PROSITE" id="PS50850">
    <property type="entry name" value="MFS"/>
    <property type="match status" value="1"/>
</dbReference>
<name>S9R1D2_9RHOB</name>
<feature type="transmembrane region" description="Helical" evidence="6">
    <location>
        <begin position="97"/>
        <end position="117"/>
    </location>
</feature>
<dbReference type="OrthoDB" id="272777at2"/>